<evidence type="ECO:0000259" key="7">
    <source>
        <dbReference type="PROSITE" id="PS50111"/>
    </source>
</evidence>
<evidence type="ECO:0000256" key="2">
    <source>
        <dbReference type="ARBA" id="ARBA00022519"/>
    </source>
</evidence>
<dbReference type="SUPFAM" id="SSF55785">
    <property type="entry name" value="PYP-like sensor domain (PAS domain)"/>
    <property type="match status" value="1"/>
</dbReference>
<feature type="transmembrane region" description="Helical" evidence="6">
    <location>
        <begin position="184"/>
        <end position="204"/>
    </location>
</feature>
<dbReference type="InterPro" id="IPR035965">
    <property type="entry name" value="PAS-like_dom_sf"/>
</dbReference>
<evidence type="ECO:0000313" key="11">
    <source>
        <dbReference type="Proteomes" id="UP001273505"/>
    </source>
</evidence>
<dbReference type="CDD" id="cd00130">
    <property type="entry name" value="PAS"/>
    <property type="match status" value="1"/>
</dbReference>
<reference evidence="10 11" key="1">
    <citation type="submission" date="2023-11" db="EMBL/GenBank/DDBJ databases">
        <title>Gilvimarinus fulvus sp. nov., isolated from the surface of Kelp.</title>
        <authorList>
            <person name="Sun Y.Y."/>
            <person name="Gong Y."/>
            <person name="Du Z.J."/>
        </authorList>
    </citation>
    <scope>NUCLEOTIDE SEQUENCE [LARGE SCALE GENOMIC DNA]</scope>
    <source>
        <strain evidence="10 11">SDUM040013</strain>
    </source>
</reference>
<name>A0ABU4RWA9_9GAMM</name>
<keyword evidence="2" id="KW-0997">Cell inner membrane</keyword>
<dbReference type="SUPFAM" id="SSF58104">
    <property type="entry name" value="Methyl-accepting chemotaxis protein (MCP) signaling domain"/>
    <property type="match status" value="1"/>
</dbReference>
<dbReference type="NCBIfam" id="TIGR00229">
    <property type="entry name" value="sensory_box"/>
    <property type="match status" value="1"/>
</dbReference>
<dbReference type="CDD" id="cd11386">
    <property type="entry name" value="MCP_signal"/>
    <property type="match status" value="1"/>
</dbReference>
<evidence type="ECO:0000259" key="9">
    <source>
        <dbReference type="PROSITE" id="PS50192"/>
    </source>
</evidence>
<dbReference type="PROSITE" id="PS50192">
    <property type="entry name" value="T_SNARE"/>
    <property type="match status" value="1"/>
</dbReference>
<accession>A0ABU4RWA9</accession>
<keyword evidence="6" id="KW-0812">Transmembrane</keyword>
<feature type="domain" description="PAS" evidence="8">
    <location>
        <begin position="27"/>
        <end position="78"/>
    </location>
</feature>
<comment type="subcellular location">
    <subcellularLocation>
        <location evidence="1">Cell inner membrane</location>
        <topology evidence="1">Multi-pass membrane protein</topology>
    </subcellularLocation>
</comment>
<dbReference type="SMART" id="SM00283">
    <property type="entry name" value="MA"/>
    <property type="match status" value="1"/>
</dbReference>
<evidence type="ECO:0000256" key="3">
    <source>
        <dbReference type="ARBA" id="ARBA00023224"/>
    </source>
</evidence>
<feature type="domain" description="T-SNARE coiled-coil homology" evidence="9">
    <location>
        <begin position="441"/>
        <end position="503"/>
    </location>
</feature>
<dbReference type="PRINTS" id="PR00260">
    <property type="entry name" value="CHEMTRNSDUCR"/>
</dbReference>
<dbReference type="InterPro" id="IPR004090">
    <property type="entry name" value="Chemotax_Me-accpt_rcpt"/>
</dbReference>
<keyword evidence="11" id="KW-1185">Reference proteome</keyword>
<dbReference type="InterPro" id="IPR000014">
    <property type="entry name" value="PAS"/>
</dbReference>
<keyword evidence="3 5" id="KW-0807">Transducer</keyword>
<dbReference type="InterPro" id="IPR013655">
    <property type="entry name" value="PAS_fold_3"/>
</dbReference>
<dbReference type="EMBL" id="JAXAFO010000004">
    <property type="protein sequence ID" value="MDX6848471.1"/>
    <property type="molecule type" value="Genomic_DNA"/>
</dbReference>
<dbReference type="Proteomes" id="UP001273505">
    <property type="component" value="Unassembled WGS sequence"/>
</dbReference>
<evidence type="ECO:0000256" key="6">
    <source>
        <dbReference type="SAM" id="Phobius"/>
    </source>
</evidence>
<dbReference type="Pfam" id="PF00015">
    <property type="entry name" value="MCPsignal"/>
    <property type="match status" value="1"/>
</dbReference>
<evidence type="ECO:0000256" key="4">
    <source>
        <dbReference type="ARBA" id="ARBA00029447"/>
    </source>
</evidence>
<keyword evidence="6" id="KW-1133">Transmembrane helix</keyword>
<dbReference type="InterPro" id="IPR004089">
    <property type="entry name" value="MCPsignal_dom"/>
</dbReference>
<dbReference type="PANTHER" id="PTHR32089:SF74">
    <property type="entry name" value="METHYL-ACCEPTING CHEMOTAXIS PROTEIN AER"/>
    <property type="match status" value="1"/>
</dbReference>
<evidence type="ECO:0000313" key="10">
    <source>
        <dbReference type="EMBL" id="MDX6848471.1"/>
    </source>
</evidence>
<dbReference type="InterPro" id="IPR000727">
    <property type="entry name" value="T_SNARE_dom"/>
</dbReference>
<feature type="domain" description="Methyl-accepting transducer" evidence="7">
    <location>
        <begin position="254"/>
        <end position="490"/>
    </location>
</feature>
<protein>
    <submittedName>
        <fullName evidence="10">PAS domain-containing methyl-accepting chemotaxis protein</fullName>
    </submittedName>
</protein>
<evidence type="ECO:0000256" key="5">
    <source>
        <dbReference type="PROSITE-ProRule" id="PRU00284"/>
    </source>
</evidence>
<organism evidence="10 11">
    <name type="scientific">Gilvimarinus gilvus</name>
    <dbReference type="NCBI Taxonomy" id="3058038"/>
    <lineage>
        <taxon>Bacteria</taxon>
        <taxon>Pseudomonadati</taxon>
        <taxon>Pseudomonadota</taxon>
        <taxon>Gammaproteobacteria</taxon>
        <taxon>Cellvibrionales</taxon>
        <taxon>Cellvibrionaceae</taxon>
        <taxon>Gilvimarinus</taxon>
    </lineage>
</organism>
<sequence>MMMKNNGPVTNREVQLKPGDEIVSSTDLAGTIEFCNDTFCSIANYTREELIGQPHNILRHPDMPTDAFAMLWSALKRGEAWMGIVKNRCKNGDHYWVDAYVMPVGDKGKVTGYESVRVKADRSSISRAESVYARLRHGKSFCPPFLGIVQKYGAAALSAVISLVLMTVLVAVGTDASASQYTGAAVIAVIFGVLIQAVRTTLLADALTQARKIHQDPVAAYIYTGRCDEVGEIKLAQLAQKSRLRTALGRFQESANDLSLHAGLAQEQAQQTFSYITEQQQQTTNVAHAMGQMSIAVQEVASGATETSSATRDALSEVESGNTVIRAAGVAIDDLSKTVNALGSVLQRLTEGSVKIASVVDVIRGVAEQTNLLALNAAIEAARAGDQGRGFAVVADEVRTLAQRTQESTEDIQSIISELTDATELAGTNMSDCQSLVDRSVSEMDNVSKALSAISSAVTTIDQMSHQIAAAAEEQSATAVDIEKNTQSITSLADQVQSQVDEANRLNSEMALLSHKQTVLVDRFS</sequence>
<dbReference type="PROSITE" id="PS50112">
    <property type="entry name" value="PAS"/>
    <property type="match status" value="1"/>
</dbReference>
<gene>
    <name evidence="10" type="ORF">SCD92_03810</name>
</gene>
<dbReference type="RefSeq" id="WP_319835059.1">
    <property type="nucleotide sequence ID" value="NZ_JAXAFO010000004.1"/>
</dbReference>
<evidence type="ECO:0000256" key="1">
    <source>
        <dbReference type="ARBA" id="ARBA00004429"/>
    </source>
</evidence>
<keyword evidence="2" id="KW-1003">Cell membrane</keyword>
<comment type="caution">
    <text evidence="10">The sequence shown here is derived from an EMBL/GenBank/DDBJ whole genome shotgun (WGS) entry which is preliminary data.</text>
</comment>
<dbReference type="Gene3D" id="1.10.287.950">
    <property type="entry name" value="Methyl-accepting chemotaxis protein"/>
    <property type="match status" value="1"/>
</dbReference>
<keyword evidence="6" id="KW-0472">Membrane</keyword>
<dbReference type="Gene3D" id="3.30.450.20">
    <property type="entry name" value="PAS domain"/>
    <property type="match status" value="1"/>
</dbReference>
<dbReference type="PANTHER" id="PTHR32089">
    <property type="entry name" value="METHYL-ACCEPTING CHEMOTAXIS PROTEIN MCPB"/>
    <property type="match status" value="1"/>
</dbReference>
<dbReference type="Pfam" id="PF08447">
    <property type="entry name" value="PAS_3"/>
    <property type="match status" value="1"/>
</dbReference>
<feature type="transmembrane region" description="Helical" evidence="6">
    <location>
        <begin position="152"/>
        <end position="172"/>
    </location>
</feature>
<proteinExistence type="inferred from homology"/>
<comment type="similarity">
    <text evidence="4">Belongs to the methyl-accepting chemotaxis (MCP) protein family.</text>
</comment>
<dbReference type="SMART" id="SM00091">
    <property type="entry name" value="PAS"/>
    <property type="match status" value="1"/>
</dbReference>
<evidence type="ECO:0000259" key="8">
    <source>
        <dbReference type="PROSITE" id="PS50112"/>
    </source>
</evidence>
<dbReference type="PROSITE" id="PS50111">
    <property type="entry name" value="CHEMOTAXIS_TRANSDUC_2"/>
    <property type="match status" value="1"/>
</dbReference>